<evidence type="ECO:0000256" key="1">
    <source>
        <dbReference type="SAM" id="MobiDB-lite"/>
    </source>
</evidence>
<gene>
    <name evidence="3" type="ORF">Zmor_024175</name>
</gene>
<keyword evidence="4" id="KW-1185">Reference proteome</keyword>
<dbReference type="Proteomes" id="UP001168821">
    <property type="component" value="Unassembled WGS sequence"/>
</dbReference>
<keyword evidence="2" id="KW-0732">Signal</keyword>
<accession>A0AA38HZY4</accession>
<feature type="signal peptide" evidence="2">
    <location>
        <begin position="1"/>
        <end position="16"/>
    </location>
</feature>
<protein>
    <recommendedName>
        <fullName evidence="5">Secreted protein</fullName>
    </recommendedName>
</protein>
<feature type="region of interest" description="Disordered" evidence="1">
    <location>
        <begin position="27"/>
        <end position="46"/>
    </location>
</feature>
<organism evidence="3 4">
    <name type="scientific">Zophobas morio</name>
    <dbReference type="NCBI Taxonomy" id="2755281"/>
    <lineage>
        <taxon>Eukaryota</taxon>
        <taxon>Metazoa</taxon>
        <taxon>Ecdysozoa</taxon>
        <taxon>Arthropoda</taxon>
        <taxon>Hexapoda</taxon>
        <taxon>Insecta</taxon>
        <taxon>Pterygota</taxon>
        <taxon>Neoptera</taxon>
        <taxon>Endopterygota</taxon>
        <taxon>Coleoptera</taxon>
        <taxon>Polyphaga</taxon>
        <taxon>Cucujiformia</taxon>
        <taxon>Tenebrionidae</taxon>
        <taxon>Zophobas</taxon>
    </lineage>
</organism>
<reference evidence="3" key="1">
    <citation type="journal article" date="2023" name="G3 (Bethesda)">
        <title>Whole genome assemblies of Zophobas morio and Tenebrio molitor.</title>
        <authorList>
            <person name="Kaur S."/>
            <person name="Stinson S.A."/>
            <person name="diCenzo G.C."/>
        </authorList>
    </citation>
    <scope>NUCLEOTIDE SEQUENCE</scope>
    <source>
        <strain evidence="3">QUZm001</strain>
    </source>
</reference>
<proteinExistence type="predicted"/>
<evidence type="ECO:0008006" key="5">
    <source>
        <dbReference type="Google" id="ProtNLM"/>
    </source>
</evidence>
<dbReference type="EMBL" id="JALNTZ010000007">
    <property type="protein sequence ID" value="KAJ3646594.1"/>
    <property type="molecule type" value="Genomic_DNA"/>
</dbReference>
<feature type="chain" id="PRO_5041333184" description="Secreted protein" evidence="2">
    <location>
        <begin position="17"/>
        <end position="84"/>
    </location>
</feature>
<feature type="compositionally biased region" description="Basic and acidic residues" evidence="1">
    <location>
        <begin position="58"/>
        <end position="69"/>
    </location>
</feature>
<feature type="region of interest" description="Disordered" evidence="1">
    <location>
        <begin position="58"/>
        <end position="84"/>
    </location>
</feature>
<sequence>MYCSSMYLFLLVCSMTHRPGDVAFTKGKPGRSGCPVGPRKLSKRPSLKQDLEAEVAMDPKKTSIAEHPEGNMGLNGGHLREQDH</sequence>
<name>A0AA38HZY4_9CUCU</name>
<evidence type="ECO:0000313" key="4">
    <source>
        <dbReference type="Proteomes" id="UP001168821"/>
    </source>
</evidence>
<dbReference type="AlphaFoldDB" id="A0AA38HZY4"/>
<evidence type="ECO:0000256" key="2">
    <source>
        <dbReference type="SAM" id="SignalP"/>
    </source>
</evidence>
<evidence type="ECO:0000313" key="3">
    <source>
        <dbReference type="EMBL" id="KAJ3646594.1"/>
    </source>
</evidence>
<comment type="caution">
    <text evidence="3">The sequence shown here is derived from an EMBL/GenBank/DDBJ whole genome shotgun (WGS) entry which is preliminary data.</text>
</comment>